<feature type="binding site" evidence="3">
    <location>
        <position position="306"/>
    </location>
    <ligand>
        <name>Mg(2+)</name>
        <dbReference type="ChEBI" id="CHEBI:18420"/>
        <label>1</label>
    </ligand>
</feature>
<evidence type="ECO:0000256" key="1">
    <source>
        <dbReference type="ARBA" id="ARBA00010702"/>
    </source>
</evidence>
<feature type="binding site" evidence="3">
    <location>
        <position position="63"/>
    </location>
    <ligand>
        <name>Mg(2+)</name>
        <dbReference type="ChEBI" id="CHEBI:18420"/>
        <label>1</label>
    </ligand>
</feature>
<keyword evidence="3" id="KW-0460">Magnesium</keyword>
<dbReference type="InterPro" id="IPR005502">
    <property type="entry name" value="Ribosyl_crysJ1"/>
</dbReference>
<keyword evidence="3" id="KW-0479">Metal-binding</keyword>
<proteinExistence type="inferred from homology"/>
<keyword evidence="2" id="KW-0378">Hydrolase</keyword>
<accession>A0A948WBP7</accession>
<comment type="caution">
    <text evidence="5">The sequence shown here is derived from an EMBL/GenBank/DDBJ whole genome shotgun (WGS) entry which is preliminary data.</text>
</comment>
<dbReference type="PANTHER" id="PTHR16222:SF24">
    <property type="entry name" value="ADP-RIBOSYLHYDROLASE ARH3"/>
    <property type="match status" value="1"/>
</dbReference>
<dbReference type="EMBL" id="JAHJDP010000023">
    <property type="protein sequence ID" value="MBU2690173.1"/>
    <property type="molecule type" value="Genomic_DNA"/>
</dbReference>
<evidence type="ECO:0000256" key="2">
    <source>
        <dbReference type="ARBA" id="ARBA00022801"/>
    </source>
</evidence>
<feature type="binding site" evidence="3">
    <location>
        <position position="309"/>
    </location>
    <ligand>
        <name>Mg(2+)</name>
        <dbReference type="ChEBI" id="CHEBI:18420"/>
        <label>1</label>
    </ligand>
</feature>
<dbReference type="SUPFAM" id="SSF101478">
    <property type="entry name" value="ADP-ribosylglycohydrolase"/>
    <property type="match status" value="1"/>
</dbReference>
<feature type="binding site" evidence="3">
    <location>
        <position position="308"/>
    </location>
    <ligand>
        <name>Mg(2+)</name>
        <dbReference type="ChEBI" id="CHEBI:18420"/>
        <label>1</label>
    </ligand>
</feature>
<feature type="compositionally biased region" description="Basic and acidic residues" evidence="4">
    <location>
        <begin position="401"/>
        <end position="443"/>
    </location>
</feature>
<organism evidence="5 6">
    <name type="scientific">Eiseniibacteriota bacterium</name>
    <dbReference type="NCBI Taxonomy" id="2212470"/>
    <lineage>
        <taxon>Bacteria</taxon>
        <taxon>Candidatus Eiseniibacteriota</taxon>
    </lineage>
</organism>
<reference evidence="5" key="1">
    <citation type="submission" date="2021-05" db="EMBL/GenBank/DDBJ databases">
        <title>Energy efficiency and biological interactions define the core microbiome of deep oligotrophic groundwater.</title>
        <authorList>
            <person name="Mehrshad M."/>
            <person name="Lopez-Fernandez M."/>
            <person name="Bell E."/>
            <person name="Bernier-Latmani R."/>
            <person name="Bertilsson S."/>
            <person name="Dopson M."/>
        </authorList>
    </citation>
    <scope>NUCLEOTIDE SEQUENCE</scope>
    <source>
        <strain evidence="5">Modern_marine.mb.64</strain>
    </source>
</reference>
<feature type="region of interest" description="Disordered" evidence="4">
    <location>
        <begin position="401"/>
        <end position="457"/>
    </location>
</feature>
<dbReference type="PANTHER" id="PTHR16222">
    <property type="entry name" value="ADP-RIBOSYLGLYCOHYDROLASE"/>
    <property type="match status" value="1"/>
</dbReference>
<feature type="binding site" evidence="3">
    <location>
        <position position="64"/>
    </location>
    <ligand>
        <name>Mg(2+)</name>
        <dbReference type="ChEBI" id="CHEBI:18420"/>
        <label>1</label>
    </ligand>
</feature>
<dbReference type="GO" id="GO:0046872">
    <property type="term" value="F:metal ion binding"/>
    <property type="evidence" value="ECO:0007669"/>
    <property type="project" value="UniProtKB-KW"/>
</dbReference>
<sequence length="457" mass="49703">MGRNRADRFVGSLLGLATGDALGRPLEGLSAEEIQQYYGRVTHFVEGPPHKNDRRYLPGLHSDDTQQALVIAETLLESGRADPDIIGRKFLSLARGPRVLPLGAHRGYGRSFEFTVDTWKRGCHWNGGARNSAGIGASMRVASVGLAFSGDDAAIRENAALQAFVTHKDPRGVAAACAVAYLVGRAIGETPESLDPENLLRATVGFSERTQEWLRDTHERHLSRQTLDASNHFSKALGRLSGHLADPPEKVLPLITQNAEEIAEYTLRHPCQGFALGGVIAAIYFFLHESGSFADAVSMAIHAGGDADSVAAITGAIAGALHGKDGIPEAWRDDLIGHNQITLRALGLSGEPFEPELWVDLPTSELEWTLAEEAMRREYLKLAPLTDAELADLQEIVIRPIEPRPERSRGSYESGSRRRDDSRGGDRGGDSHGGNRRDRDRSRGPRLSPSGSRERGR</sequence>
<dbReference type="Proteomes" id="UP000777784">
    <property type="component" value="Unassembled WGS sequence"/>
</dbReference>
<protein>
    <submittedName>
        <fullName evidence="5">ADP-ribosylglycohydrolase family protein</fullName>
    </submittedName>
</protein>
<evidence type="ECO:0000313" key="6">
    <source>
        <dbReference type="Proteomes" id="UP000777784"/>
    </source>
</evidence>
<evidence type="ECO:0000256" key="4">
    <source>
        <dbReference type="SAM" id="MobiDB-lite"/>
    </source>
</evidence>
<dbReference type="InterPro" id="IPR036705">
    <property type="entry name" value="Ribosyl_crysJ1_sf"/>
</dbReference>
<dbReference type="InterPro" id="IPR050792">
    <property type="entry name" value="ADP-ribosylglycohydrolase"/>
</dbReference>
<dbReference type="AlphaFoldDB" id="A0A948WBP7"/>
<gene>
    <name evidence="5" type="ORF">KJ970_04535</name>
</gene>
<comment type="cofactor">
    <cofactor evidence="3">
        <name>Mg(2+)</name>
        <dbReference type="ChEBI" id="CHEBI:18420"/>
    </cofactor>
    <text evidence="3">Binds 2 magnesium ions per subunit.</text>
</comment>
<dbReference type="Pfam" id="PF03747">
    <property type="entry name" value="ADP_ribosyl_GH"/>
    <property type="match status" value="1"/>
</dbReference>
<evidence type="ECO:0000313" key="5">
    <source>
        <dbReference type="EMBL" id="MBU2690173.1"/>
    </source>
</evidence>
<evidence type="ECO:0000256" key="3">
    <source>
        <dbReference type="PIRSR" id="PIRSR605502-1"/>
    </source>
</evidence>
<dbReference type="Gene3D" id="1.10.4080.10">
    <property type="entry name" value="ADP-ribosylation/Crystallin J1"/>
    <property type="match status" value="1"/>
</dbReference>
<comment type="similarity">
    <text evidence="1">Belongs to the ADP-ribosylglycohydrolase family.</text>
</comment>
<feature type="binding site" evidence="3">
    <location>
        <position position="62"/>
    </location>
    <ligand>
        <name>Mg(2+)</name>
        <dbReference type="ChEBI" id="CHEBI:18420"/>
        <label>1</label>
    </ligand>
</feature>
<name>A0A948WBP7_UNCEI</name>
<dbReference type="GO" id="GO:0016787">
    <property type="term" value="F:hydrolase activity"/>
    <property type="evidence" value="ECO:0007669"/>
    <property type="project" value="UniProtKB-KW"/>
</dbReference>